<feature type="transmembrane region" description="Helical" evidence="1">
    <location>
        <begin position="33"/>
        <end position="55"/>
    </location>
</feature>
<feature type="transmembrane region" description="Helical" evidence="1">
    <location>
        <begin position="67"/>
        <end position="87"/>
    </location>
</feature>
<keyword evidence="1" id="KW-1133">Transmembrane helix</keyword>
<gene>
    <name evidence="2" type="ORF">K1X13_06980</name>
</gene>
<keyword evidence="1" id="KW-0812">Transmembrane</keyword>
<comment type="caution">
    <text evidence="2">The sequence shown here is derived from an EMBL/GenBank/DDBJ whole genome shotgun (WGS) entry which is preliminary data.</text>
</comment>
<sequence length="97" mass="10659">MTEANRRTPEAILAAHQQTIAENRRLVAQVLRYLAVVLVAVAGTVFGLMMLAYLVSGDSRYDRDWPGRYWFAVLPLLVAAVGLKATGDRVKNPSSNS</sequence>
<accession>A0ABS7RL30</accession>
<organism evidence="2 3">
    <name type="scientific">Nocardioides jiangsuensis</name>
    <dbReference type="NCBI Taxonomy" id="2866161"/>
    <lineage>
        <taxon>Bacteria</taxon>
        <taxon>Bacillati</taxon>
        <taxon>Actinomycetota</taxon>
        <taxon>Actinomycetes</taxon>
        <taxon>Propionibacteriales</taxon>
        <taxon>Nocardioidaceae</taxon>
        <taxon>Nocardioides</taxon>
    </lineage>
</organism>
<keyword evidence="3" id="KW-1185">Reference proteome</keyword>
<protein>
    <submittedName>
        <fullName evidence="2">Uncharacterized protein</fullName>
    </submittedName>
</protein>
<dbReference type="EMBL" id="JAIEZQ010000001">
    <property type="protein sequence ID" value="MBY9074560.1"/>
    <property type="molecule type" value="Genomic_DNA"/>
</dbReference>
<evidence type="ECO:0000256" key="1">
    <source>
        <dbReference type="SAM" id="Phobius"/>
    </source>
</evidence>
<keyword evidence="1" id="KW-0472">Membrane</keyword>
<evidence type="ECO:0000313" key="3">
    <source>
        <dbReference type="Proteomes" id="UP000754710"/>
    </source>
</evidence>
<proteinExistence type="predicted"/>
<name>A0ABS7RL30_9ACTN</name>
<dbReference type="RefSeq" id="WP_221024223.1">
    <property type="nucleotide sequence ID" value="NZ_JAIEZQ010000001.1"/>
</dbReference>
<evidence type="ECO:0000313" key="2">
    <source>
        <dbReference type="EMBL" id="MBY9074560.1"/>
    </source>
</evidence>
<reference evidence="2 3" key="1">
    <citation type="submission" date="2021-08" db="EMBL/GenBank/DDBJ databases">
        <title>Nocardioides bacterium WL0053 sp. nov., isolated from the sediment.</title>
        <authorList>
            <person name="Wang L."/>
            <person name="Zhang D."/>
            <person name="Zhang A."/>
        </authorList>
    </citation>
    <scope>NUCLEOTIDE SEQUENCE [LARGE SCALE GENOMIC DNA]</scope>
    <source>
        <strain evidence="2 3">WL0053</strain>
    </source>
</reference>
<dbReference type="Proteomes" id="UP000754710">
    <property type="component" value="Unassembled WGS sequence"/>
</dbReference>